<gene>
    <name evidence="1" type="ORF">V1517DRAFT_308403</name>
</gene>
<protein>
    <submittedName>
        <fullName evidence="1">Phosphoesterase</fullName>
    </submittedName>
</protein>
<evidence type="ECO:0000313" key="1">
    <source>
        <dbReference type="EMBL" id="KAK9322035.1"/>
    </source>
</evidence>
<comment type="caution">
    <text evidence="1">The sequence shown here is derived from an EMBL/GenBank/DDBJ whole genome shotgun (WGS) entry which is preliminary data.</text>
</comment>
<dbReference type="EMBL" id="MU970085">
    <property type="protein sequence ID" value="KAK9322035.1"/>
    <property type="molecule type" value="Genomic_DNA"/>
</dbReference>
<dbReference type="Proteomes" id="UP001489719">
    <property type="component" value="Unassembled WGS sequence"/>
</dbReference>
<sequence length="442" mass="49075">MYLGATTILALLAVGANAFATSWKDKIKTVVVLVQENRSFDTFAGGLVYNSTINGLAHHRYCNPANVTDPYSEIVCAKPIAANVAPDDPNHGISGVNMEILGTYHPNEVLVDTGKERETMLGFVTEQSSTYKTENLTRAAEAINYYTQSHIPVFAAMAENFVLFDRWFAAVPGPTNPNRAYLTSGTSYGHGRNDHAFNIAGLPQRSIFQQLSEKGIEWINYQNSTKNPMPNPSSGFNPDALFYNWTFTSGKWETNIKPIADFYSDAEAGKLPPFTYINPECCSYDSYHPPSPISTGEGFIKSIYEALRGSPQWEETLFILTFDEHGGFGDHVRPPVGVPAGDDLTYTETAPDGKNMTFNFERLGIRVPTVVISPWVEKGVIESKGINNGLEYTHTSIPEFIAKLWDLDSLTPRTAWSSTFEHLITNKMRRDTPDTLPEPVSW</sequence>
<accession>A0ACC3TMZ7</accession>
<evidence type="ECO:0000313" key="2">
    <source>
        <dbReference type="Proteomes" id="UP001489719"/>
    </source>
</evidence>
<name>A0ACC3TMZ7_9ASCO</name>
<proteinExistence type="predicted"/>
<reference evidence="2" key="1">
    <citation type="journal article" date="2024" name="Front. Bioeng. Biotechnol.">
        <title>Genome-scale model development and genomic sequencing of the oleaginous clade Lipomyces.</title>
        <authorList>
            <person name="Czajka J.J."/>
            <person name="Han Y."/>
            <person name="Kim J."/>
            <person name="Mondo S.J."/>
            <person name="Hofstad B.A."/>
            <person name="Robles A."/>
            <person name="Haridas S."/>
            <person name="Riley R."/>
            <person name="LaButti K."/>
            <person name="Pangilinan J."/>
            <person name="Andreopoulos W."/>
            <person name="Lipzen A."/>
            <person name="Yan J."/>
            <person name="Wang M."/>
            <person name="Ng V."/>
            <person name="Grigoriev I.V."/>
            <person name="Spatafora J.W."/>
            <person name="Magnuson J.K."/>
            <person name="Baker S.E."/>
            <person name="Pomraning K.R."/>
        </authorList>
    </citation>
    <scope>NUCLEOTIDE SEQUENCE [LARGE SCALE GENOMIC DNA]</scope>
    <source>
        <strain evidence="2">CBS 10300</strain>
    </source>
</reference>
<organism evidence="1 2">
    <name type="scientific">Lipomyces orientalis</name>
    <dbReference type="NCBI Taxonomy" id="1233043"/>
    <lineage>
        <taxon>Eukaryota</taxon>
        <taxon>Fungi</taxon>
        <taxon>Dikarya</taxon>
        <taxon>Ascomycota</taxon>
        <taxon>Saccharomycotina</taxon>
        <taxon>Lipomycetes</taxon>
        <taxon>Lipomycetales</taxon>
        <taxon>Lipomycetaceae</taxon>
        <taxon>Lipomyces</taxon>
    </lineage>
</organism>
<keyword evidence="2" id="KW-1185">Reference proteome</keyword>